<evidence type="ECO:0000313" key="1">
    <source>
        <dbReference type="EMBL" id="CAB0018928.1"/>
    </source>
</evidence>
<evidence type="ECO:0000313" key="2">
    <source>
        <dbReference type="Proteomes" id="UP000479000"/>
    </source>
</evidence>
<proteinExistence type="predicted"/>
<dbReference type="Proteomes" id="UP000479000">
    <property type="component" value="Unassembled WGS sequence"/>
</dbReference>
<sequence>MKNCSKFIFRIINPLPCVFVPIFKCTAANNELTGEFGNKRIEWQPWRRNEKVGKELRGVESVLHFEAGIARANFRHPTFGRTGANKTSAHLMNAWICE</sequence>
<name>A0A6H5HNA6_9HEMI</name>
<accession>A0A6H5HNA6</accession>
<dbReference type="AlphaFoldDB" id="A0A6H5HNA6"/>
<organism evidence="1 2">
    <name type="scientific">Nesidiocoris tenuis</name>
    <dbReference type="NCBI Taxonomy" id="355587"/>
    <lineage>
        <taxon>Eukaryota</taxon>
        <taxon>Metazoa</taxon>
        <taxon>Ecdysozoa</taxon>
        <taxon>Arthropoda</taxon>
        <taxon>Hexapoda</taxon>
        <taxon>Insecta</taxon>
        <taxon>Pterygota</taxon>
        <taxon>Neoptera</taxon>
        <taxon>Paraneoptera</taxon>
        <taxon>Hemiptera</taxon>
        <taxon>Heteroptera</taxon>
        <taxon>Panheteroptera</taxon>
        <taxon>Cimicomorpha</taxon>
        <taxon>Miridae</taxon>
        <taxon>Dicyphina</taxon>
        <taxon>Nesidiocoris</taxon>
    </lineage>
</organism>
<protein>
    <submittedName>
        <fullName evidence="1">Uncharacterized protein</fullName>
    </submittedName>
</protein>
<gene>
    <name evidence="1" type="ORF">NTEN_LOCUS22640</name>
</gene>
<dbReference type="EMBL" id="CADCXU010033547">
    <property type="protein sequence ID" value="CAB0018928.1"/>
    <property type="molecule type" value="Genomic_DNA"/>
</dbReference>
<reference evidence="1 2" key="1">
    <citation type="submission" date="2020-02" db="EMBL/GenBank/DDBJ databases">
        <authorList>
            <person name="Ferguson B K."/>
        </authorList>
    </citation>
    <scope>NUCLEOTIDE SEQUENCE [LARGE SCALE GENOMIC DNA]</scope>
</reference>
<keyword evidence="2" id="KW-1185">Reference proteome</keyword>